<feature type="transmembrane region" description="Helical" evidence="1">
    <location>
        <begin position="211"/>
        <end position="229"/>
    </location>
</feature>
<feature type="transmembrane region" description="Helical" evidence="1">
    <location>
        <begin position="75"/>
        <end position="94"/>
    </location>
</feature>
<dbReference type="AlphaFoldDB" id="A0A0D0Q9S4"/>
<accession>A0A0D0Q9S4</accession>
<dbReference type="eggNOG" id="COG1835">
    <property type="taxonomic scope" value="Bacteria"/>
</dbReference>
<feature type="transmembrane region" description="Helical" evidence="1">
    <location>
        <begin position="235"/>
        <end position="253"/>
    </location>
</feature>
<dbReference type="GO" id="GO:0000271">
    <property type="term" value="P:polysaccharide biosynthetic process"/>
    <property type="evidence" value="ECO:0007669"/>
    <property type="project" value="TreeGrafter"/>
</dbReference>
<proteinExistence type="predicted"/>
<protein>
    <submittedName>
        <fullName evidence="3">Putative acyltransferase</fullName>
    </submittedName>
</protein>
<dbReference type="PANTHER" id="PTHR23028:SF131">
    <property type="entry name" value="BLR2367 PROTEIN"/>
    <property type="match status" value="1"/>
</dbReference>
<dbReference type="Pfam" id="PF01757">
    <property type="entry name" value="Acyl_transf_3"/>
    <property type="match status" value="1"/>
</dbReference>
<evidence type="ECO:0000256" key="1">
    <source>
        <dbReference type="SAM" id="Phobius"/>
    </source>
</evidence>
<keyword evidence="1" id="KW-0812">Transmembrane</keyword>
<dbReference type="PANTHER" id="PTHR23028">
    <property type="entry name" value="ACETYLTRANSFERASE"/>
    <property type="match status" value="1"/>
</dbReference>
<keyword evidence="1" id="KW-1133">Transmembrane helix</keyword>
<feature type="domain" description="Acyltransferase 3" evidence="2">
    <location>
        <begin position="10"/>
        <end position="311"/>
    </location>
</feature>
<reference evidence="3 4" key="1">
    <citation type="submission" date="2013-01" db="EMBL/GenBank/DDBJ databases">
        <authorList>
            <person name="Fiebig A."/>
            <person name="Goeker M."/>
            <person name="Klenk H.-P.P."/>
        </authorList>
    </citation>
    <scope>NUCLEOTIDE SEQUENCE [LARGE SCALE GENOMIC DNA]</scope>
    <source>
        <strain evidence="3 4">DSM 24838</strain>
    </source>
</reference>
<dbReference type="EMBL" id="AONG01000020">
    <property type="protein sequence ID" value="KIQ67768.1"/>
    <property type="molecule type" value="Genomic_DNA"/>
</dbReference>
<dbReference type="GO" id="GO:0016020">
    <property type="term" value="C:membrane"/>
    <property type="evidence" value="ECO:0007669"/>
    <property type="project" value="TreeGrafter"/>
</dbReference>
<evidence type="ECO:0000259" key="2">
    <source>
        <dbReference type="Pfam" id="PF01757"/>
    </source>
</evidence>
<name>A0A0D0Q9S4_9RHOB</name>
<gene>
    <name evidence="3" type="ORF">Wenmar_03728</name>
</gene>
<evidence type="ECO:0000313" key="4">
    <source>
        <dbReference type="Proteomes" id="UP000035100"/>
    </source>
</evidence>
<keyword evidence="3" id="KW-0808">Transferase</keyword>
<dbReference type="OrthoDB" id="9796461at2"/>
<dbReference type="PATRIC" id="fig|1123501.6.peg.3854"/>
<dbReference type="InterPro" id="IPR050879">
    <property type="entry name" value="Acyltransferase_3"/>
</dbReference>
<keyword evidence="4" id="KW-1185">Reference proteome</keyword>
<keyword evidence="1" id="KW-0472">Membrane</keyword>
<dbReference type="STRING" id="1123501.Wenmar_03728"/>
<dbReference type="GO" id="GO:0016747">
    <property type="term" value="F:acyltransferase activity, transferring groups other than amino-acyl groups"/>
    <property type="evidence" value="ECO:0007669"/>
    <property type="project" value="InterPro"/>
</dbReference>
<feature type="transmembrane region" description="Helical" evidence="1">
    <location>
        <begin position="298"/>
        <end position="320"/>
    </location>
</feature>
<dbReference type="InterPro" id="IPR002656">
    <property type="entry name" value="Acyl_transf_3_dom"/>
</dbReference>
<evidence type="ECO:0000313" key="3">
    <source>
        <dbReference type="EMBL" id="KIQ67768.1"/>
    </source>
</evidence>
<feature type="transmembrane region" description="Helical" evidence="1">
    <location>
        <begin position="265"/>
        <end position="286"/>
    </location>
</feature>
<keyword evidence="3" id="KW-0012">Acyltransferase</keyword>
<organism evidence="3 4">
    <name type="scientific">Wenxinia marina DSM 24838</name>
    <dbReference type="NCBI Taxonomy" id="1123501"/>
    <lineage>
        <taxon>Bacteria</taxon>
        <taxon>Pseudomonadati</taxon>
        <taxon>Pseudomonadota</taxon>
        <taxon>Alphaproteobacteria</taxon>
        <taxon>Rhodobacterales</taxon>
        <taxon>Roseobacteraceae</taxon>
        <taxon>Wenxinia</taxon>
    </lineage>
</organism>
<sequence>MPRPTTVLHLQHLRGIAALMVVVHHVVREQPGVPAWLADSDLGRAGVLIFFVISGFVMMHTASDEPAGRFVARRIARVVPLYWAMTLVYYVVILRRDIGQGAALASVDELLLSLFFVPHYHTGVPDRIWPILVPGWTLNHEMVFYGLFAAGLALGRPRLVAGTVILSLCVAGPLLRSDVAVLVTWTSPLMLLFLAGMGLSRLWDRSGCRGLQLLLPVGAGLVVATSFGVPGGGSTGPVMAVGAVAVVAGALAFEGEGRVWRSRSAALVGDASYSIYLAHTIVLILVLKVFEILPPTGWAAAMSITCVLCVAGGIGCHFRIERPLSRAAGRLIGAGPGIRQFRIGTVSGQSDIVGRR</sequence>
<dbReference type="Proteomes" id="UP000035100">
    <property type="component" value="Unassembled WGS sequence"/>
</dbReference>
<comment type="caution">
    <text evidence="3">The sequence shown here is derived from an EMBL/GenBank/DDBJ whole genome shotgun (WGS) entry which is preliminary data.</text>
</comment>
<feature type="transmembrane region" description="Helical" evidence="1">
    <location>
        <begin position="45"/>
        <end position="63"/>
    </location>
</feature>
<dbReference type="RefSeq" id="WP_018302404.1">
    <property type="nucleotide sequence ID" value="NZ_KB902284.1"/>
</dbReference>
<feature type="transmembrane region" description="Helical" evidence="1">
    <location>
        <begin position="181"/>
        <end position="199"/>
    </location>
</feature>